<dbReference type="STRING" id="270351.Maq22A_c13275"/>
<gene>
    <name evidence="1" type="ORF">Maq22A_c13275</name>
</gene>
<reference evidence="2" key="2">
    <citation type="submission" date="2015-01" db="EMBL/GenBank/DDBJ databases">
        <title>Complete genome sequence of Methylobacterium aquaticum strain 22A.</title>
        <authorList>
            <person name="Tani A."/>
            <person name="Ogura Y."/>
            <person name="Hayashi T."/>
        </authorList>
    </citation>
    <scope>NUCLEOTIDE SEQUENCE [LARGE SCALE GENOMIC DNA]</scope>
    <source>
        <strain evidence="2">MA-22A</strain>
    </source>
</reference>
<protein>
    <submittedName>
        <fullName evidence="1">Uncharacterized protein</fullName>
    </submittedName>
</protein>
<dbReference type="EMBL" id="AP014704">
    <property type="protein sequence ID" value="BAQ45876.1"/>
    <property type="molecule type" value="Genomic_DNA"/>
</dbReference>
<sequence>MEAPRTLGAFPYRRVVIVCPWCRERRGSYDTERLIARLGPGASLEDVLLALVAYRWPNAWNKRGPSPYVPWCRARYADLGSRRPGLMEQMHH</sequence>
<reference evidence="1 2" key="1">
    <citation type="journal article" date="2015" name="Genome Announc.">
        <title>Complete Genome Sequence of Methylobacterium aquaticum Strain 22A, Isolated from Racomitrium japonicum Moss.</title>
        <authorList>
            <person name="Tani A."/>
            <person name="Ogura Y."/>
            <person name="Hayashi T."/>
            <person name="Kimbara K."/>
        </authorList>
    </citation>
    <scope>NUCLEOTIDE SEQUENCE [LARGE SCALE GENOMIC DNA]</scope>
    <source>
        <strain evidence="1 2">MA-22A</strain>
    </source>
</reference>
<dbReference type="Proteomes" id="UP000061432">
    <property type="component" value="Chromosome"/>
</dbReference>
<evidence type="ECO:0000313" key="2">
    <source>
        <dbReference type="Proteomes" id="UP000061432"/>
    </source>
</evidence>
<dbReference type="RefSeq" id="WP_060847129.1">
    <property type="nucleotide sequence ID" value="NZ_AP014704.1"/>
</dbReference>
<dbReference type="PATRIC" id="fig|270351.10.peg.2561"/>
<proteinExistence type="predicted"/>
<accession>A0A0C6F011</accession>
<dbReference type="OrthoDB" id="7993291at2"/>
<name>A0A0C6F011_9HYPH</name>
<dbReference type="KEGG" id="maqu:Maq22A_c13275"/>
<evidence type="ECO:0000313" key="1">
    <source>
        <dbReference type="EMBL" id="BAQ45876.1"/>
    </source>
</evidence>
<organism evidence="1 2">
    <name type="scientific">Methylobacterium aquaticum</name>
    <dbReference type="NCBI Taxonomy" id="270351"/>
    <lineage>
        <taxon>Bacteria</taxon>
        <taxon>Pseudomonadati</taxon>
        <taxon>Pseudomonadota</taxon>
        <taxon>Alphaproteobacteria</taxon>
        <taxon>Hyphomicrobiales</taxon>
        <taxon>Methylobacteriaceae</taxon>
        <taxon>Methylobacterium</taxon>
    </lineage>
</organism>
<dbReference type="AlphaFoldDB" id="A0A0C6F011"/>